<dbReference type="InterPro" id="IPR052902">
    <property type="entry name" value="ABC-2_transporter"/>
</dbReference>
<evidence type="ECO:0000313" key="9">
    <source>
        <dbReference type="Proteomes" id="UP000321798"/>
    </source>
</evidence>
<keyword evidence="6" id="KW-1003">Cell membrane</keyword>
<feature type="transmembrane region" description="Helical" evidence="6">
    <location>
        <begin position="177"/>
        <end position="198"/>
    </location>
</feature>
<dbReference type="GO" id="GO:0140359">
    <property type="term" value="F:ABC-type transporter activity"/>
    <property type="evidence" value="ECO:0007669"/>
    <property type="project" value="InterPro"/>
</dbReference>
<dbReference type="Pfam" id="PF01061">
    <property type="entry name" value="ABC2_membrane"/>
    <property type="match status" value="1"/>
</dbReference>
<protein>
    <recommendedName>
        <fullName evidence="6">Transport permease protein</fullName>
    </recommendedName>
</protein>
<comment type="caution">
    <text evidence="8">The sequence shown here is derived from an EMBL/GenBank/DDBJ whole genome shotgun (WGS) entry which is preliminary data.</text>
</comment>
<keyword evidence="4 6" id="KW-0472">Membrane</keyword>
<keyword evidence="9" id="KW-1185">Reference proteome</keyword>
<feature type="domain" description="ABC transmembrane type-2" evidence="7">
    <location>
        <begin position="25"/>
        <end position="256"/>
    </location>
</feature>
<evidence type="ECO:0000256" key="1">
    <source>
        <dbReference type="ARBA" id="ARBA00004141"/>
    </source>
</evidence>
<dbReference type="InterPro" id="IPR000412">
    <property type="entry name" value="ABC_2_transport"/>
</dbReference>
<gene>
    <name evidence="8" type="ORF">CSO01_34560</name>
</gene>
<keyword evidence="3 6" id="KW-1133">Transmembrane helix</keyword>
<sequence length="256" mass="27191">MPARPTSALRRLTLTEGRLFLRDPSALFFALLFPALLLTVLGLVMPWADLPFDETDPELAGVTWITGFTPIMLVLAIATVSFTTFPTLVATYRQRGVLRRMSTTPVPPWKLLVAQVLVNLAALLVACLFALALAVGVLDVGLPAQPATFVLAFVLTVLGTFAIGAVIAAVAPTTSAATGFGMTAYFVSLLLGGVWVPLQVMPEGLRRVAELTPVGAGSQAMTAAWLAQPFPTSSMVVMAVWALVGIPLAARLFRWT</sequence>
<evidence type="ECO:0000256" key="2">
    <source>
        <dbReference type="ARBA" id="ARBA00022692"/>
    </source>
</evidence>
<accession>A0A512PHP6</accession>
<comment type="similarity">
    <text evidence="6">Belongs to the ABC-2 integral membrane protein family.</text>
</comment>
<evidence type="ECO:0000259" key="7">
    <source>
        <dbReference type="PROSITE" id="PS51012"/>
    </source>
</evidence>
<keyword evidence="2 6" id="KW-0812">Transmembrane</keyword>
<dbReference type="OrthoDB" id="3217868at2"/>
<dbReference type="EMBL" id="BKAL01000015">
    <property type="protein sequence ID" value="GEP70741.1"/>
    <property type="molecule type" value="Genomic_DNA"/>
</dbReference>
<feature type="transmembrane region" description="Helical" evidence="6">
    <location>
        <begin position="149"/>
        <end position="170"/>
    </location>
</feature>
<dbReference type="RefSeq" id="WP_146954511.1">
    <property type="nucleotide sequence ID" value="NZ_BAABBJ010000012.1"/>
</dbReference>
<dbReference type="GO" id="GO:0043190">
    <property type="term" value="C:ATP-binding cassette (ABC) transporter complex"/>
    <property type="evidence" value="ECO:0007669"/>
    <property type="project" value="InterPro"/>
</dbReference>
<reference evidence="8 9" key="1">
    <citation type="submission" date="2019-07" db="EMBL/GenBank/DDBJ databases">
        <title>Whole genome shotgun sequence of Cellulomonas soli NBRC 109434.</title>
        <authorList>
            <person name="Hosoyama A."/>
            <person name="Uohara A."/>
            <person name="Ohji S."/>
            <person name="Ichikawa N."/>
        </authorList>
    </citation>
    <scope>NUCLEOTIDE SEQUENCE [LARGE SCALE GENOMIC DNA]</scope>
    <source>
        <strain evidence="8 9">NBRC 109434</strain>
    </source>
</reference>
<feature type="transmembrane region" description="Helical" evidence="6">
    <location>
        <begin position="235"/>
        <end position="253"/>
    </location>
</feature>
<proteinExistence type="inferred from homology"/>
<evidence type="ECO:0000256" key="4">
    <source>
        <dbReference type="ARBA" id="ARBA00023136"/>
    </source>
</evidence>
<feature type="transmembrane region" description="Helical" evidence="6">
    <location>
        <begin position="111"/>
        <end position="137"/>
    </location>
</feature>
<feature type="transmembrane region" description="Helical" evidence="6">
    <location>
        <begin position="26"/>
        <end position="48"/>
    </location>
</feature>
<evidence type="ECO:0000313" key="8">
    <source>
        <dbReference type="EMBL" id="GEP70741.1"/>
    </source>
</evidence>
<keyword evidence="5" id="KW-0046">Antibiotic resistance</keyword>
<keyword evidence="6" id="KW-0813">Transport</keyword>
<name>A0A512PHP6_9CELL</name>
<organism evidence="8 9">
    <name type="scientific">Cellulomonas soli</name>
    <dbReference type="NCBI Taxonomy" id="931535"/>
    <lineage>
        <taxon>Bacteria</taxon>
        <taxon>Bacillati</taxon>
        <taxon>Actinomycetota</taxon>
        <taxon>Actinomycetes</taxon>
        <taxon>Micrococcales</taxon>
        <taxon>Cellulomonadaceae</taxon>
        <taxon>Cellulomonas</taxon>
    </lineage>
</organism>
<dbReference type="PIRSF" id="PIRSF006648">
    <property type="entry name" value="DrrB"/>
    <property type="match status" value="1"/>
</dbReference>
<comment type="subcellular location">
    <subcellularLocation>
        <location evidence="6">Cell membrane</location>
        <topology evidence="6">Multi-pass membrane protein</topology>
    </subcellularLocation>
    <subcellularLocation>
        <location evidence="1">Membrane</location>
        <topology evidence="1">Multi-pass membrane protein</topology>
    </subcellularLocation>
</comment>
<dbReference type="InterPro" id="IPR013525">
    <property type="entry name" value="ABC2_TM"/>
</dbReference>
<dbReference type="PANTHER" id="PTHR43027:SF2">
    <property type="entry name" value="TRANSPORT PERMEASE PROTEIN"/>
    <property type="match status" value="1"/>
</dbReference>
<dbReference type="Proteomes" id="UP000321798">
    <property type="component" value="Unassembled WGS sequence"/>
</dbReference>
<dbReference type="PANTHER" id="PTHR43027">
    <property type="entry name" value="DOXORUBICIN RESISTANCE ABC TRANSPORTER PERMEASE PROTEIN DRRC-RELATED"/>
    <property type="match status" value="1"/>
</dbReference>
<dbReference type="GO" id="GO:0046677">
    <property type="term" value="P:response to antibiotic"/>
    <property type="evidence" value="ECO:0007669"/>
    <property type="project" value="UniProtKB-KW"/>
</dbReference>
<evidence type="ECO:0000256" key="3">
    <source>
        <dbReference type="ARBA" id="ARBA00022989"/>
    </source>
</evidence>
<evidence type="ECO:0000256" key="5">
    <source>
        <dbReference type="ARBA" id="ARBA00023251"/>
    </source>
</evidence>
<dbReference type="PROSITE" id="PS51012">
    <property type="entry name" value="ABC_TM2"/>
    <property type="match status" value="1"/>
</dbReference>
<evidence type="ECO:0000256" key="6">
    <source>
        <dbReference type="RuleBase" id="RU361157"/>
    </source>
</evidence>
<dbReference type="AlphaFoldDB" id="A0A512PHP6"/>
<feature type="transmembrane region" description="Helical" evidence="6">
    <location>
        <begin position="68"/>
        <end position="90"/>
    </location>
</feature>
<dbReference type="InterPro" id="IPR047817">
    <property type="entry name" value="ABC2_TM_bact-type"/>
</dbReference>